<keyword evidence="2" id="KW-1185">Reference proteome</keyword>
<dbReference type="Proteomes" id="UP000295328">
    <property type="component" value="Unassembled WGS sequence"/>
</dbReference>
<dbReference type="EMBL" id="SCWE01000002">
    <property type="protein sequence ID" value="TDM01978.1"/>
    <property type="molecule type" value="Genomic_DNA"/>
</dbReference>
<dbReference type="OrthoDB" id="2402133at2"/>
<evidence type="ECO:0008006" key="3">
    <source>
        <dbReference type="Google" id="ProtNLM"/>
    </source>
</evidence>
<accession>A0A4R6BJV4</accession>
<protein>
    <recommendedName>
        <fullName evidence="3">AraC-type arabinose-binding/dimerisation domain-containing protein</fullName>
    </recommendedName>
</protein>
<proteinExistence type="predicted"/>
<gene>
    <name evidence="1" type="ORF">ERX37_07150</name>
</gene>
<evidence type="ECO:0000313" key="1">
    <source>
        <dbReference type="EMBL" id="TDM01978.1"/>
    </source>
</evidence>
<dbReference type="AlphaFoldDB" id="A0A4R6BJV4"/>
<reference evidence="1 2" key="1">
    <citation type="submission" date="2019-01" db="EMBL/GenBank/DDBJ databases">
        <title>Draft genome sequences of the type strains of six Macrococcus species.</title>
        <authorList>
            <person name="Mazhar S."/>
            <person name="Altermann E."/>
            <person name="Hill C."/>
            <person name="Mcauliffe O."/>
        </authorList>
    </citation>
    <scope>NUCLEOTIDE SEQUENCE [LARGE SCALE GENOMIC DNA]</scope>
    <source>
        <strain evidence="1 2">CCM4809</strain>
    </source>
</reference>
<sequence>MNYYHIDFNSNRLRTLSKSNGVMLLFILKGEMICSIDNQKKVYEAGDIILLNHHDSYMISQPADDYMTLQMTYQFVLGGCDVVYC</sequence>
<evidence type="ECO:0000313" key="2">
    <source>
        <dbReference type="Proteomes" id="UP000295328"/>
    </source>
</evidence>
<dbReference type="RefSeq" id="WP_133429991.1">
    <property type="nucleotide sequence ID" value="NZ_BMCC01000003.1"/>
</dbReference>
<comment type="caution">
    <text evidence="1">The sequence shown here is derived from an EMBL/GenBank/DDBJ whole genome shotgun (WGS) entry which is preliminary data.</text>
</comment>
<name>A0A4R6BJV4_9STAP</name>
<organism evidence="1 2">
    <name type="scientific">Macrococcus hajekii</name>
    <dbReference type="NCBI Taxonomy" id="198482"/>
    <lineage>
        <taxon>Bacteria</taxon>
        <taxon>Bacillati</taxon>
        <taxon>Bacillota</taxon>
        <taxon>Bacilli</taxon>
        <taxon>Bacillales</taxon>
        <taxon>Staphylococcaceae</taxon>
        <taxon>Macrococcus</taxon>
    </lineage>
</organism>